<dbReference type="NCBIfam" id="TIGR01327">
    <property type="entry name" value="PGDH"/>
    <property type="match status" value="1"/>
</dbReference>
<dbReference type="Gene3D" id="3.30.1330.90">
    <property type="entry name" value="D-3-phosphoglycerate dehydrogenase, domain 3"/>
    <property type="match status" value="1"/>
</dbReference>
<evidence type="ECO:0000256" key="2">
    <source>
        <dbReference type="ARBA" id="ARBA00005216"/>
    </source>
</evidence>
<organism evidence="11 12">
    <name type="scientific">Heyndrickxia oleronia</name>
    <dbReference type="NCBI Taxonomy" id="38875"/>
    <lineage>
        <taxon>Bacteria</taxon>
        <taxon>Bacillati</taxon>
        <taxon>Bacillota</taxon>
        <taxon>Bacilli</taxon>
        <taxon>Bacillales</taxon>
        <taxon>Bacillaceae</taxon>
        <taxon>Heyndrickxia</taxon>
    </lineage>
</organism>
<dbReference type="SUPFAM" id="SSF51735">
    <property type="entry name" value="NAD(P)-binding Rossmann-fold domains"/>
    <property type="match status" value="1"/>
</dbReference>
<dbReference type="FunFam" id="3.40.50.720:FF:000021">
    <property type="entry name" value="D-3-phosphoglycerate dehydrogenase"/>
    <property type="match status" value="1"/>
</dbReference>
<dbReference type="Pfam" id="PF19304">
    <property type="entry name" value="PGDH_inter"/>
    <property type="match status" value="1"/>
</dbReference>
<dbReference type="Gene3D" id="3.30.70.260">
    <property type="match status" value="1"/>
</dbReference>
<comment type="catalytic activity">
    <reaction evidence="7">
        <text>(R)-2-hydroxyglutarate + NAD(+) = 2-oxoglutarate + NADH + H(+)</text>
        <dbReference type="Rhea" id="RHEA:49612"/>
        <dbReference type="ChEBI" id="CHEBI:15378"/>
        <dbReference type="ChEBI" id="CHEBI:15801"/>
        <dbReference type="ChEBI" id="CHEBI:16810"/>
        <dbReference type="ChEBI" id="CHEBI:57540"/>
        <dbReference type="ChEBI" id="CHEBI:57945"/>
        <dbReference type="EC" id="1.1.1.399"/>
    </reaction>
</comment>
<evidence type="ECO:0000256" key="8">
    <source>
        <dbReference type="ARBA" id="ARBA00048731"/>
    </source>
</evidence>
<dbReference type="EMBL" id="MTLA01000081">
    <property type="protein sequence ID" value="OOP68801.1"/>
    <property type="molecule type" value="Genomic_DNA"/>
</dbReference>
<dbReference type="Pfam" id="PF01842">
    <property type="entry name" value="ACT"/>
    <property type="match status" value="1"/>
</dbReference>
<dbReference type="FunFam" id="3.30.70.260:FF:000008">
    <property type="entry name" value="D-3-phosphoglycerate dehydrogenase, chloroplastic"/>
    <property type="match status" value="1"/>
</dbReference>
<name>A0A8E2I8M8_9BACI</name>
<evidence type="ECO:0000313" key="11">
    <source>
        <dbReference type="EMBL" id="OOP68801.1"/>
    </source>
</evidence>
<dbReference type="GO" id="GO:0051287">
    <property type="term" value="F:NAD binding"/>
    <property type="evidence" value="ECO:0007669"/>
    <property type="project" value="UniProtKB-UniRule"/>
</dbReference>
<dbReference type="InterPro" id="IPR045626">
    <property type="entry name" value="PGDH_ASB_dom"/>
</dbReference>
<reference evidence="11 12" key="1">
    <citation type="submission" date="2017-01" db="EMBL/GenBank/DDBJ databases">
        <title>Draft genome sequence of Bacillus oleronius.</title>
        <authorList>
            <person name="Allam M."/>
        </authorList>
    </citation>
    <scope>NUCLEOTIDE SEQUENCE [LARGE SCALE GENOMIC DNA]</scope>
    <source>
        <strain evidence="11 12">DSM 9356</strain>
    </source>
</reference>
<comment type="function">
    <text evidence="1">Catalyzes the reversible oxidation of 3-phospho-D-glycerate to 3-phosphonooxypyruvate, the first step of the phosphorylated L-serine biosynthesis pathway. Also catalyzes the reversible oxidation of 2-hydroxyglutarate to 2-oxoglutarate.</text>
</comment>
<dbReference type="Pfam" id="PF00389">
    <property type="entry name" value="2-Hacid_dh"/>
    <property type="match status" value="1"/>
</dbReference>
<dbReference type="SUPFAM" id="SSF52283">
    <property type="entry name" value="Formate/glycerate dehydrogenase catalytic domain-like"/>
    <property type="match status" value="1"/>
</dbReference>
<comment type="pathway">
    <text evidence="2 9">Amino-acid biosynthesis; L-serine biosynthesis; L-serine from 3-phospho-D-glycerate: step 1/3.</text>
</comment>
<sequence length="541" mass="59783">MYKILVTDSINVQGLQSLYEHPSILVDKKDQLSSAELREIIGNYDALIVRSQTIVSKELIHSAHRLQIIARAGVGVDNIDVEAATRKGIIVINAPGANTIAACEHTLAMLLSLARRIPHAYQSMSNGEWNRNAFKGVELYEKTLGIIGMGKIGTEVAKRAKSFQMKILGYDPYLTEERAKKLGIVKASINEIAIQSDFITVHTPLIKETRNLVNDEFLQKTKRGVRIINCARGGIIDEAALIRAIQSGHVAGAALDVFTQEPPTNLDLLQHPNIIVTPHLGASTEEAQEKVAKEVSDEIINIFESQTIRHAVNAPQMSGETQLKMKPYLQLGEQLAEIAIQLLKKAPEKIDIAYYGDLVEEDTSLLTRYMVKGILSYHLSDSVNLINAIHLLKEHGLSYNVQRNATNKGFANYMELVLYKGDKKVNIGATVLNGYGARIVNINNYRVDVRPEQHLLYIKHQDIPGMIGQVGSILGSYSINIGTMQVGRAAIGGEAIMILTLDKKIEQEVTHALHSISGLEDVQILELSYEEELSVEKALHL</sequence>
<evidence type="ECO:0000256" key="6">
    <source>
        <dbReference type="ARBA" id="ARBA00023027"/>
    </source>
</evidence>
<dbReference type="InterPro" id="IPR029752">
    <property type="entry name" value="D-isomer_DH_CS1"/>
</dbReference>
<dbReference type="PANTHER" id="PTHR42938">
    <property type="entry name" value="FORMATE DEHYDROGENASE 1"/>
    <property type="match status" value="1"/>
</dbReference>
<dbReference type="InterPro" id="IPR029009">
    <property type="entry name" value="ASB_dom_sf"/>
</dbReference>
<dbReference type="Gene3D" id="3.40.50.720">
    <property type="entry name" value="NAD(P)-binding Rossmann-like Domain"/>
    <property type="match status" value="2"/>
</dbReference>
<keyword evidence="9" id="KW-0028">Amino-acid biosynthesis</keyword>
<gene>
    <name evidence="11" type="ORF">BWZ43_08540</name>
</gene>
<dbReference type="InterPro" id="IPR029753">
    <property type="entry name" value="D-isomer_DH_CS"/>
</dbReference>
<comment type="similarity">
    <text evidence="3 9">Belongs to the D-isomer specific 2-hydroxyacid dehydrogenase family.</text>
</comment>
<dbReference type="InterPro" id="IPR006139">
    <property type="entry name" value="D-isomer_2_OHA_DH_cat_dom"/>
</dbReference>
<dbReference type="GO" id="GO:0006564">
    <property type="term" value="P:L-serine biosynthetic process"/>
    <property type="evidence" value="ECO:0007669"/>
    <property type="project" value="UniProtKB-UniRule"/>
</dbReference>
<dbReference type="PROSITE" id="PS00671">
    <property type="entry name" value="D_2_HYDROXYACID_DH_3"/>
    <property type="match status" value="1"/>
</dbReference>
<comment type="caution">
    <text evidence="11">The sequence shown here is derived from an EMBL/GenBank/DDBJ whole genome shotgun (WGS) entry which is preliminary data.</text>
</comment>
<evidence type="ECO:0000313" key="12">
    <source>
        <dbReference type="Proteomes" id="UP000189761"/>
    </source>
</evidence>
<comment type="catalytic activity">
    <reaction evidence="8 9">
        <text>(2R)-3-phosphoglycerate + NAD(+) = 3-phosphooxypyruvate + NADH + H(+)</text>
        <dbReference type="Rhea" id="RHEA:12641"/>
        <dbReference type="ChEBI" id="CHEBI:15378"/>
        <dbReference type="ChEBI" id="CHEBI:18110"/>
        <dbReference type="ChEBI" id="CHEBI:57540"/>
        <dbReference type="ChEBI" id="CHEBI:57945"/>
        <dbReference type="ChEBI" id="CHEBI:58272"/>
        <dbReference type="EC" id="1.1.1.95"/>
    </reaction>
</comment>
<dbReference type="SUPFAM" id="SSF55021">
    <property type="entry name" value="ACT-like"/>
    <property type="match status" value="1"/>
</dbReference>
<dbReference type="RefSeq" id="WP_078109955.1">
    <property type="nucleotide sequence ID" value="NZ_CP065424.1"/>
</dbReference>
<evidence type="ECO:0000256" key="9">
    <source>
        <dbReference type="RuleBase" id="RU363003"/>
    </source>
</evidence>
<evidence type="ECO:0000256" key="3">
    <source>
        <dbReference type="ARBA" id="ARBA00005854"/>
    </source>
</evidence>
<evidence type="ECO:0000256" key="1">
    <source>
        <dbReference type="ARBA" id="ARBA00003800"/>
    </source>
</evidence>
<dbReference type="GO" id="GO:0004617">
    <property type="term" value="F:phosphoglycerate dehydrogenase activity"/>
    <property type="evidence" value="ECO:0007669"/>
    <property type="project" value="UniProtKB-UniRule"/>
</dbReference>
<keyword evidence="6 9" id="KW-0520">NAD</keyword>
<accession>A0A8E2I8M8</accession>
<evidence type="ECO:0000256" key="5">
    <source>
        <dbReference type="ARBA" id="ARBA00023002"/>
    </source>
</evidence>
<protein>
    <recommendedName>
        <fullName evidence="4 9">D-3-phosphoglycerate dehydrogenase</fullName>
        <ecNumber evidence="9">1.1.1.95</ecNumber>
    </recommendedName>
</protein>
<dbReference type="PANTHER" id="PTHR42938:SF47">
    <property type="entry name" value="HYDROXYPYRUVATE REDUCTASE"/>
    <property type="match status" value="1"/>
</dbReference>
<keyword evidence="5 9" id="KW-0560">Oxidoreductase</keyword>
<dbReference type="InterPro" id="IPR002912">
    <property type="entry name" value="ACT_dom"/>
</dbReference>
<evidence type="ECO:0000256" key="4">
    <source>
        <dbReference type="ARBA" id="ARBA00021582"/>
    </source>
</evidence>
<evidence type="ECO:0000256" key="7">
    <source>
        <dbReference type="ARBA" id="ARBA00048126"/>
    </source>
</evidence>
<dbReference type="PROSITE" id="PS00065">
    <property type="entry name" value="D_2_HYDROXYACID_DH_1"/>
    <property type="match status" value="1"/>
</dbReference>
<dbReference type="UniPathway" id="UPA00135">
    <property type="reaction ID" value="UER00196"/>
</dbReference>
<dbReference type="Proteomes" id="UP000189761">
    <property type="component" value="Unassembled WGS sequence"/>
</dbReference>
<dbReference type="InterPro" id="IPR006140">
    <property type="entry name" value="D-isomer_DH_NAD-bd"/>
</dbReference>
<feature type="domain" description="ACT" evidence="10">
    <location>
        <begin position="455"/>
        <end position="530"/>
    </location>
</feature>
<dbReference type="InterPro" id="IPR006236">
    <property type="entry name" value="PGDH"/>
</dbReference>
<dbReference type="EC" id="1.1.1.95" evidence="9"/>
<dbReference type="SUPFAM" id="SSF143548">
    <property type="entry name" value="Serine metabolism enzymes domain"/>
    <property type="match status" value="1"/>
</dbReference>
<dbReference type="CDD" id="cd04902">
    <property type="entry name" value="ACT_3PGDH-xct"/>
    <property type="match status" value="1"/>
</dbReference>
<proteinExistence type="inferred from homology"/>
<dbReference type="InterPro" id="IPR036291">
    <property type="entry name" value="NAD(P)-bd_dom_sf"/>
</dbReference>
<keyword evidence="9" id="KW-0718">Serine biosynthesis</keyword>
<dbReference type="Pfam" id="PF02826">
    <property type="entry name" value="2-Hacid_dh_C"/>
    <property type="match status" value="1"/>
</dbReference>
<evidence type="ECO:0000259" key="10">
    <source>
        <dbReference type="PROSITE" id="PS51671"/>
    </source>
</evidence>
<keyword evidence="12" id="KW-1185">Reference proteome</keyword>
<dbReference type="InterPro" id="IPR045865">
    <property type="entry name" value="ACT-like_dom_sf"/>
</dbReference>
<dbReference type="AlphaFoldDB" id="A0A8E2I8M8"/>
<dbReference type="PROSITE" id="PS51671">
    <property type="entry name" value="ACT"/>
    <property type="match status" value="1"/>
</dbReference>
<dbReference type="CDD" id="cd12173">
    <property type="entry name" value="PGDH_4"/>
    <property type="match status" value="1"/>
</dbReference>